<reference evidence="4 5" key="1">
    <citation type="journal article" date="2013" name="PLoS Genet.">
        <title>The genome and development-dependent transcriptomes of Pyronema confluens: a window into fungal evolution.</title>
        <authorList>
            <person name="Traeger S."/>
            <person name="Altegoer F."/>
            <person name="Freitag M."/>
            <person name="Gabaldon T."/>
            <person name="Kempken F."/>
            <person name="Kumar A."/>
            <person name="Marcet-Houben M."/>
            <person name="Poggeler S."/>
            <person name="Stajich J.E."/>
            <person name="Nowrousian M."/>
        </authorList>
    </citation>
    <scope>NUCLEOTIDE SEQUENCE [LARGE SCALE GENOMIC DNA]</scope>
    <source>
        <strain evidence="5">CBS 100304</strain>
        <tissue evidence="4">Vegetative mycelium</tissue>
    </source>
</reference>
<proteinExistence type="predicted"/>
<protein>
    <submittedName>
        <fullName evidence="4">Similar to Fruiting body protein SC7 acc. no. P35794</fullName>
    </submittedName>
</protein>
<keyword evidence="5" id="KW-1185">Reference proteome</keyword>
<dbReference type="STRING" id="1076935.U4L4R8"/>
<feature type="compositionally biased region" description="Acidic residues" evidence="1">
    <location>
        <begin position="256"/>
        <end position="269"/>
    </location>
</feature>
<accession>U4L4R8</accession>
<feature type="chain" id="PRO_5004651034" evidence="2">
    <location>
        <begin position="20"/>
        <end position="397"/>
    </location>
</feature>
<organism evidence="4 5">
    <name type="scientific">Pyronema omphalodes (strain CBS 100304)</name>
    <name type="common">Pyronema confluens</name>
    <dbReference type="NCBI Taxonomy" id="1076935"/>
    <lineage>
        <taxon>Eukaryota</taxon>
        <taxon>Fungi</taxon>
        <taxon>Dikarya</taxon>
        <taxon>Ascomycota</taxon>
        <taxon>Pezizomycotina</taxon>
        <taxon>Pezizomycetes</taxon>
        <taxon>Pezizales</taxon>
        <taxon>Pyronemataceae</taxon>
        <taxon>Pyronema</taxon>
    </lineage>
</organism>
<dbReference type="Gene3D" id="3.40.33.10">
    <property type="entry name" value="CAP"/>
    <property type="match status" value="1"/>
</dbReference>
<dbReference type="InterPro" id="IPR035940">
    <property type="entry name" value="CAP_sf"/>
</dbReference>
<dbReference type="EMBL" id="HF935229">
    <property type="protein sequence ID" value="CCX05035.1"/>
    <property type="molecule type" value="Genomic_DNA"/>
</dbReference>
<dbReference type="InterPro" id="IPR001283">
    <property type="entry name" value="CRISP-related"/>
</dbReference>
<dbReference type="SUPFAM" id="SSF55797">
    <property type="entry name" value="PR-1-like"/>
    <property type="match status" value="1"/>
</dbReference>
<dbReference type="Pfam" id="PF00188">
    <property type="entry name" value="CAP"/>
    <property type="match status" value="1"/>
</dbReference>
<evidence type="ECO:0000256" key="1">
    <source>
        <dbReference type="SAM" id="MobiDB-lite"/>
    </source>
</evidence>
<evidence type="ECO:0000313" key="5">
    <source>
        <dbReference type="Proteomes" id="UP000018144"/>
    </source>
</evidence>
<dbReference type="PANTHER" id="PTHR10334">
    <property type="entry name" value="CYSTEINE-RICH SECRETORY PROTEIN-RELATED"/>
    <property type="match status" value="1"/>
</dbReference>
<keyword evidence="2" id="KW-0732">Signal</keyword>
<evidence type="ECO:0000259" key="3">
    <source>
        <dbReference type="SMART" id="SM00198"/>
    </source>
</evidence>
<dbReference type="SMART" id="SM00198">
    <property type="entry name" value="SCP"/>
    <property type="match status" value="1"/>
</dbReference>
<gene>
    <name evidence="4" type="ORF">PCON_04524</name>
</gene>
<dbReference type="InterPro" id="IPR014044">
    <property type="entry name" value="CAP_dom"/>
</dbReference>
<dbReference type="PRINTS" id="PR00837">
    <property type="entry name" value="V5TPXLIKE"/>
</dbReference>
<sequence>MNHLTLALTLLSLSPLSLSVPIDLDHPLSLNPAHPSQWLGLHNFYRDRHNASPLKWSPELQASAQEWADQCNWYHSKNPTVAENLAYGYPTPQAAIKGWYDEVKDYDFETKEPVRQDAVVGHFKQVVWKGAYEIGCAMKFCGSMKGEVKARGVWSYVCHYHNYDFGKDNVEPAIPGKPMNWEDPDKLIHVNKIVKRAPTESAVDAPAVPEVKLPKMPSVPESDSDSDTDAGSDSDSDDESEAAPVIKARSAPKEEADNDNVNEETEEPKETDFSPFTEAIKDDLHDPRMHEEKVSTAVMPPKWKAPKGSPYMPAKIVKARSEDVSKDSELPVELNLSLALDDITGMGTETATGNKVNQGSGAGTKEVNEPLSGLEDFRNLINAGASLDFLGDEGALI</sequence>
<feature type="region of interest" description="Disordered" evidence="1">
    <location>
        <begin position="200"/>
        <end position="295"/>
    </location>
</feature>
<feature type="compositionally biased region" description="Acidic residues" evidence="1">
    <location>
        <begin position="222"/>
        <end position="241"/>
    </location>
</feature>
<dbReference type="Proteomes" id="UP000018144">
    <property type="component" value="Unassembled WGS sequence"/>
</dbReference>
<feature type="signal peptide" evidence="2">
    <location>
        <begin position="1"/>
        <end position="19"/>
    </location>
</feature>
<dbReference type="eggNOG" id="KOG3017">
    <property type="taxonomic scope" value="Eukaryota"/>
</dbReference>
<dbReference type="AlphaFoldDB" id="U4L4R8"/>
<name>U4L4R8_PYROM</name>
<feature type="compositionally biased region" description="Basic and acidic residues" evidence="1">
    <location>
        <begin position="279"/>
        <end position="294"/>
    </location>
</feature>
<evidence type="ECO:0000256" key="2">
    <source>
        <dbReference type="SAM" id="SignalP"/>
    </source>
</evidence>
<dbReference type="OrthoDB" id="337038at2759"/>
<evidence type="ECO:0000313" key="4">
    <source>
        <dbReference type="EMBL" id="CCX05035.1"/>
    </source>
</evidence>
<feature type="domain" description="SCP" evidence="3">
    <location>
        <begin position="33"/>
        <end position="165"/>
    </location>
</feature>